<gene>
    <name evidence="2" type="primary">LOC142180021</name>
</gene>
<reference evidence="2" key="2">
    <citation type="submission" date="2025-08" db="UniProtKB">
        <authorList>
            <consortium name="RefSeq"/>
        </authorList>
    </citation>
    <scope>IDENTIFICATION</scope>
    <source>
        <tissue evidence="2">Leaf</tissue>
    </source>
</reference>
<reference evidence="1" key="1">
    <citation type="journal article" date="2014" name="Nat. Commun.">
        <title>The tobacco genome sequence and its comparison with those of tomato and potato.</title>
        <authorList>
            <person name="Sierro N."/>
            <person name="Battey J.N."/>
            <person name="Ouadi S."/>
            <person name="Bakaher N."/>
            <person name="Bovet L."/>
            <person name="Willig A."/>
            <person name="Goepfert S."/>
            <person name="Peitsch M.C."/>
            <person name="Ivanov N.V."/>
        </authorList>
    </citation>
    <scope>NUCLEOTIDE SEQUENCE [LARGE SCALE GENOMIC DNA]</scope>
</reference>
<keyword evidence="1" id="KW-1185">Reference proteome</keyword>
<evidence type="ECO:0000313" key="2">
    <source>
        <dbReference type="RefSeq" id="XP_075107039.1"/>
    </source>
</evidence>
<dbReference type="Proteomes" id="UP000790787">
    <property type="component" value="Chromosome 4"/>
</dbReference>
<protein>
    <submittedName>
        <fullName evidence="2">Uncharacterized protein LOC142180021</fullName>
    </submittedName>
</protein>
<organism evidence="1 2">
    <name type="scientific">Nicotiana tabacum</name>
    <name type="common">Common tobacco</name>
    <dbReference type="NCBI Taxonomy" id="4097"/>
    <lineage>
        <taxon>Eukaryota</taxon>
        <taxon>Viridiplantae</taxon>
        <taxon>Streptophyta</taxon>
        <taxon>Embryophyta</taxon>
        <taxon>Tracheophyta</taxon>
        <taxon>Spermatophyta</taxon>
        <taxon>Magnoliopsida</taxon>
        <taxon>eudicotyledons</taxon>
        <taxon>Gunneridae</taxon>
        <taxon>Pentapetalae</taxon>
        <taxon>asterids</taxon>
        <taxon>lamiids</taxon>
        <taxon>Solanales</taxon>
        <taxon>Solanaceae</taxon>
        <taxon>Nicotianoideae</taxon>
        <taxon>Nicotianeae</taxon>
        <taxon>Nicotiana</taxon>
    </lineage>
</organism>
<dbReference type="RefSeq" id="XP_075107039.1">
    <property type="nucleotide sequence ID" value="XM_075250938.1"/>
</dbReference>
<sequence length="174" mass="19619">MTIADYFSKLKDLWDEFDALMPCPGCPCLESKKYSQHFEANRLLQFLVGLNETYAQARSQIMMMYLVPSINKAYALLVDQESQRSLATCQQSMLITKGIESTTLYSNRENVASGGNYKFKKGQYQCEYCHCKGHTKANCYKLIGYPPDFKTKRKGPTSTHGLYANGASGVDFAI</sequence>
<proteinExistence type="predicted"/>
<evidence type="ECO:0000313" key="1">
    <source>
        <dbReference type="Proteomes" id="UP000790787"/>
    </source>
</evidence>
<accession>A0AC58UC19</accession>
<name>A0AC58UC19_TOBAC</name>